<reference evidence="1 2" key="1">
    <citation type="submission" date="2016-02" db="EMBL/GenBank/DDBJ databases">
        <title>Comparison of Clostridium stercorarium subspecies using comparative genomics and transcriptomics.</title>
        <authorList>
            <person name="Schellenberg J."/>
            <person name="Thallinger G."/>
            <person name="Levin D.B."/>
            <person name="Zhang X."/>
            <person name="Alvare G."/>
            <person name="Fristensky B."/>
            <person name="Sparling R."/>
        </authorList>
    </citation>
    <scope>NUCLEOTIDE SEQUENCE [LARGE SCALE GENOMIC DNA]</scope>
    <source>
        <strain evidence="1 2">DSM 9219</strain>
    </source>
</reference>
<organism evidence="1 2">
    <name type="scientific">Thermoclostridium stercorarium subsp. leptospartum DSM 9219</name>
    <dbReference type="NCBI Taxonomy" id="1346611"/>
    <lineage>
        <taxon>Bacteria</taxon>
        <taxon>Bacillati</taxon>
        <taxon>Bacillota</taxon>
        <taxon>Clostridia</taxon>
        <taxon>Eubacteriales</taxon>
        <taxon>Oscillospiraceae</taxon>
        <taxon>Thermoclostridium</taxon>
    </lineage>
</organism>
<accession>A0A1B1YJN2</accession>
<evidence type="ECO:0000313" key="2">
    <source>
        <dbReference type="Proteomes" id="UP000092931"/>
    </source>
</evidence>
<gene>
    <name evidence="1" type="ORF">CSTERLE_04945</name>
</gene>
<dbReference type="AlphaFoldDB" id="A0A1B1YJN2"/>
<name>A0A1B1YJN2_THEST</name>
<dbReference type="EMBL" id="CP014673">
    <property type="protein sequence ID" value="ANX00977.1"/>
    <property type="molecule type" value="Genomic_DNA"/>
</dbReference>
<evidence type="ECO:0000313" key="1">
    <source>
        <dbReference type="EMBL" id="ANX00977.1"/>
    </source>
</evidence>
<proteinExistence type="predicted"/>
<dbReference type="Proteomes" id="UP000092931">
    <property type="component" value="Chromosome"/>
</dbReference>
<sequence>MGVLAVFPQPVTIANTNNIVRTVNNVFLIRVFITDPPMNNFAPETFFLAGSAIIYGASHAIQLSL</sequence>
<protein>
    <submittedName>
        <fullName evidence="1">Uncharacterized protein</fullName>
    </submittedName>
</protein>